<comment type="caution">
    <text evidence="1">The sequence shown here is derived from an EMBL/GenBank/DDBJ whole genome shotgun (WGS) entry which is preliminary data.</text>
</comment>
<dbReference type="EMBL" id="CM047592">
    <property type="protein sequence ID" value="KAI9917818.1"/>
    <property type="molecule type" value="Genomic_DNA"/>
</dbReference>
<keyword evidence="2" id="KW-1185">Reference proteome</keyword>
<protein>
    <submittedName>
        <fullName evidence="1">Uncharacterized protein</fullName>
    </submittedName>
</protein>
<sequence length="428" mass="47982">MKLDLNKSHYQMLAGVCIEYCALIGRMDLLFGEIYTRFKDANKLEVLIELLEPYILAEKLRNLSPVAMEEFVSFVVLMNSGGTNRNTTSKVSIAEPAGLSSREKDKEATLRRSRRRRSFGYKFFLYISYALSGRTFPKHEEISPLKIGKVRSQICYHLFERSVPGSSNPRPYPRLETLIDLDARGLFIIMGRMSDTPSVEFEGDQKRGMGPPTSRYDSAQNAEMTKCPSFIFGPKSPFGTVEHAQFFMFEALLLSSGSIKPQKYAVARDEAIGNAGSAGGASMMHSLMNFLDLGPTSLLLKDSLAVTVETSQEEGFDKAGREAMLIHLLTKLNKTTYNHEASVIKEKMNPAAVLLYKDMGDISRAIASYLADEDHEYQMNAFSYIRTETDKAVDGEKWKCAIVVMEMSLPSVVGNLSKKLFLIMRQHS</sequence>
<evidence type="ECO:0000313" key="1">
    <source>
        <dbReference type="EMBL" id="KAI9917818.1"/>
    </source>
</evidence>
<accession>A0ACC0WIC3</accession>
<gene>
    <name evidence="1" type="ORF">PsorP6_012613</name>
</gene>
<dbReference type="Proteomes" id="UP001163321">
    <property type="component" value="Chromosome 13"/>
</dbReference>
<reference evidence="1 2" key="1">
    <citation type="journal article" date="2022" name="bioRxiv">
        <title>The genome of the oomycete Peronosclerospora sorghi, a cosmopolitan pathogen of maize and sorghum, is inflated with dispersed pseudogenes.</title>
        <authorList>
            <person name="Fletcher K."/>
            <person name="Martin F."/>
            <person name="Isakeit T."/>
            <person name="Cavanaugh K."/>
            <person name="Magill C."/>
            <person name="Michelmore R."/>
        </authorList>
    </citation>
    <scope>NUCLEOTIDE SEQUENCE [LARGE SCALE GENOMIC DNA]</scope>
    <source>
        <strain evidence="1">P6</strain>
    </source>
</reference>
<evidence type="ECO:0000313" key="2">
    <source>
        <dbReference type="Proteomes" id="UP001163321"/>
    </source>
</evidence>
<proteinExistence type="predicted"/>
<name>A0ACC0WIC3_9STRA</name>
<organism evidence="1 2">
    <name type="scientific">Peronosclerospora sorghi</name>
    <dbReference type="NCBI Taxonomy" id="230839"/>
    <lineage>
        <taxon>Eukaryota</taxon>
        <taxon>Sar</taxon>
        <taxon>Stramenopiles</taxon>
        <taxon>Oomycota</taxon>
        <taxon>Peronosporomycetes</taxon>
        <taxon>Peronosporales</taxon>
        <taxon>Peronosporaceae</taxon>
        <taxon>Peronosclerospora</taxon>
    </lineage>
</organism>